<accession>A0A914I9S0</accession>
<reference evidence="2" key="1">
    <citation type="submission" date="2022-11" db="UniProtKB">
        <authorList>
            <consortium name="WormBaseParasite"/>
        </authorList>
    </citation>
    <scope>IDENTIFICATION</scope>
</reference>
<dbReference type="AlphaFoldDB" id="A0A914I9S0"/>
<dbReference type="WBParaSite" id="Gr19_v10_g8808.t2">
    <property type="protein sequence ID" value="Gr19_v10_g8808.t2"/>
    <property type="gene ID" value="Gr19_v10_g8808"/>
</dbReference>
<proteinExistence type="predicted"/>
<sequence>MEKGTNEVRKGAKRFRFFTRTEEHRADNPFSFIKTILNNQLTNLENVIDSFVTNRPQYESVSFRSLFLKRHALSLDPKDDANLASELNRIKDYMGKLKNFDEAAKRPKYANKTVERFVKHALFDDSSSTECTSSTTVEQIGEDVVEVCVIQNDVDDEIFLVHEEVDLPNVTEEDIDKQPAKKRPKRAR</sequence>
<organism evidence="1 2">
    <name type="scientific">Globodera rostochiensis</name>
    <name type="common">Golden nematode worm</name>
    <name type="synonym">Heterodera rostochiensis</name>
    <dbReference type="NCBI Taxonomy" id="31243"/>
    <lineage>
        <taxon>Eukaryota</taxon>
        <taxon>Metazoa</taxon>
        <taxon>Ecdysozoa</taxon>
        <taxon>Nematoda</taxon>
        <taxon>Chromadorea</taxon>
        <taxon>Rhabditida</taxon>
        <taxon>Tylenchina</taxon>
        <taxon>Tylenchomorpha</taxon>
        <taxon>Tylenchoidea</taxon>
        <taxon>Heteroderidae</taxon>
        <taxon>Heteroderinae</taxon>
        <taxon>Globodera</taxon>
    </lineage>
</organism>
<evidence type="ECO:0000313" key="1">
    <source>
        <dbReference type="Proteomes" id="UP000887572"/>
    </source>
</evidence>
<keyword evidence="1" id="KW-1185">Reference proteome</keyword>
<evidence type="ECO:0000313" key="2">
    <source>
        <dbReference type="WBParaSite" id="Gr19_v10_g8808.t2"/>
    </source>
</evidence>
<dbReference type="Proteomes" id="UP000887572">
    <property type="component" value="Unplaced"/>
</dbReference>
<protein>
    <submittedName>
        <fullName evidence="2">Nuclear nucleic acid-binding protein C1D</fullName>
    </submittedName>
</protein>
<name>A0A914I9S0_GLORO</name>